<protein>
    <submittedName>
        <fullName evidence="2">Zinc finger protein 335-like isoform X1</fullName>
    </submittedName>
</protein>
<sequence>MMLWLGSRSGGAVSHADGQGQKKSESKAGAVVEVKKEEQPEEEEDDVVDAGALDDQGDSDYKPADEESRSRLAVRHFTPPPSCSSSSNASTSRKHPRRIVGPHRKFLPDSESPAAPSETNNTEDPRAPEEASSFGLENRSFSFSNGTVVEKGVSQSDSENRDTSLNTSLDDLEFLPKKMRTTFQTLPSKEVQKIHESQTHMALHAYLRPHKCTSCSFASKNTKDLRRHMMTQTNKKPYSCQVCA</sequence>
<gene>
    <name evidence="2" type="primary">LOC137496318</name>
</gene>
<organism evidence="1 2">
    <name type="scientific">Danio rerio</name>
    <name type="common">Zebrafish</name>
    <name type="synonym">Brachydanio rerio</name>
    <dbReference type="NCBI Taxonomy" id="7955"/>
    <lineage>
        <taxon>Eukaryota</taxon>
        <taxon>Metazoa</taxon>
        <taxon>Chordata</taxon>
        <taxon>Craniata</taxon>
        <taxon>Vertebrata</taxon>
        <taxon>Euteleostomi</taxon>
        <taxon>Actinopterygii</taxon>
        <taxon>Neopterygii</taxon>
        <taxon>Teleostei</taxon>
        <taxon>Ostariophysi</taxon>
        <taxon>Cypriniformes</taxon>
        <taxon>Danionidae</taxon>
        <taxon>Danioninae</taxon>
        <taxon>Danio</taxon>
    </lineage>
</organism>
<name>A0AC58G9S8_DANRE</name>
<evidence type="ECO:0000313" key="1">
    <source>
        <dbReference type="Proteomes" id="UP000000437"/>
    </source>
</evidence>
<dbReference type="Proteomes" id="UP000000437">
    <property type="component" value="Chromosome 8"/>
</dbReference>
<accession>A0AC58G9S8</accession>
<evidence type="ECO:0000313" key="2">
    <source>
        <dbReference type="RefSeq" id="XP_073766490.1"/>
    </source>
</evidence>
<proteinExistence type="predicted"/>
<dbReference type="RefSeq" id="XP_073766490.1">
    <property type="nucleotide sequence ID" value="XM_073910389.1"/>
</dbReference>
<reference evidence="2" key="1">
    <citation type="submission" date="2025-08" db="UniProtKB">
        <authorList>
            <consortium name="RefSeq"/>
        </authorList>
    </citation>
    <scope>IDENTIFICATION</scope>
    <source>
        <strain evidence="2">Tuebingen</strain>
        <tissue evidence="2">Fibroblasts and whole tissue</tissue>
    </source>
</reference>
<keyword evidence="1" id="KW-1185">Reference proteome</keyword>